<dbReference type="EMBL" id="JBHLZP010000218">
    <property type="protein sequence ID" value="MFB9835668.1"/>
    <property type="molecule type" value="Genomic_DNA"/>
</dbReference>
<proteinExistence type="predicted"/>
<reference evidence="3 4" key="1">
    <citation type="submission" date="2024-09" db="EMBL/GenBank/DDBJ databases">
        <authorList>
            <person name="Sun Q."/>
            <person name="Mori K."/>
        </authorList>
    </citation>
    <scope>NUCLEOTIDE SEQUENCE [LARGE SCALE GENOMIC DNA]</scope>
    <source>
        <strain evidence="3 4">TBRC 0563</strain>
    </source>
</reference>
<evidence type="ECO:0000313" key="3">
    <source>
        <dbReference type="EMBL" id="MFB9835668.1"/>
    </source>
</evidence>
<dbReference type="InterPro" id="IPR021994">
    <property type="entry name" value="DUF3592"/>
</dbReference>
<keyword evidence="1" id="KW-0812">Transmembrane</keyword>
<protein>
    <submittedName>
        <fullName evidence="3">DUF3592 domain-containing protein</fullName>
    </submittedName>
</protein>
<keyword evidence="1" id="KW-0472">Membrane</keyword>
<organism evidence="3 4">
    <name type="scientific">Actinoallomurus acaciae</name>
    <dbReference type="NCBI Taxonomy" id="502577"/>
    <lineage>
        <taxon>Bacteria</taxon>
        <taxon>Bacillati</taxon>
        <taxon>Actinomycetota</taxon>
        <taxon>Actinomycetes</taxon>
        <taxon>Streptosporangiales</taxon>
        <taxon>Thermomonosporaceae</taxon>
        <taxon>Actinoallomurus</taxon>
    </lineage>
</organism>
<sequence length="148" mass="15823">MNGAMHYMLFPIFTLVGSIFVVLGIRTVLEHRRFLHTAIRVPGTVTELRTEYSSSSSSSSSTRSVVYRPVLRFTTMDGRIVETTSPFAANPAPARVGASLPVLYDPADPTKARQAGTGGSGTFHGLIFTAVGLLFAIIGVIGDLSTFT</sequence>
<dbReference type="Pfam" id="PF12158">
    <property type="entry name" value="DUF3592"/>
    <property type="match status" value="1"/>
</dbReference>
<comment type="caution">
    <text evidence="3">The sequence shown here is derived from an EMBL/GenBank/DDBJ whole genome shotgun (WGS) entry which is preliminary data.</text>
</comment>
<keyword evidence="1" id="KW-1133">Transmembrane helix</keyword>
<evidence type="ECO:0000259" key="2">
    <source>
        <dbReference type="Pfam" id="PF12158"/>
    </source>
</evidence>
<accession>A0ABV5YLZ0</accession>
<dbReference type="RefSeq" id="WP_378207626.1">
    <property type="nucleotide sequence ID" value="NZ_JBHLZP010000218.1"/>
</dbReference>
<name>A0ABV5YLZ0_9ACTN</name>
<feature type="domain" description="DUF3592" evidence="2">
    <location>
        <begin position="41"/>
        <end position="113"/>
    </location>
</feature>
<feature type="transmembrane region" description="Helical" evidence="1">
    <location>
        <begin position="123"/>
        <end position="142"/>
    </location>
</feature>
<evidence type="ECO:0000256" key="1">
    <source>
        <dbReference type="SAM" id="Phobius"/>
    </source>
</evidence>
<keyword evidence="4" id="KW-1185">Reference proteome</keyword>
<evidence type="ECO:0000313" key="4">
    <source>
        <dbReference type="Proteomes" id="UP001589627"/>
    </source>
</evidence>
<gene>
    <name evidence="3" type="ORF">ACFFNX_26150</name>
</gene>
<dbReference type="Proteomes" id="UP001589627">
    <property type="component" value="Unassembled WGS sequence"/>
</dbReference>
<feature type="transmembrane region" description="Helical" evidence="1">
    <location>
        <begin position="6"/>
        <end position="25"/>
    </location>
</feature>